<evidence type="ECO:0000256" key="1">
    <source>
        <dbReference type="ARBA" id="ARBA00022723"/>
    </source>
</evidence>
<evidence type="ECO:0000313" key="7">
    <source>
        <dbReference type="EMBL" id="KEQ64927.1"/>
    </source>
</evidence>
<keyword evidence="2 4" id="KW-0863">Zinc-finger</keyword>
<dbReference type="AlphaFoldDB" id="A0A074W4R5"/>
<feature type="region of interest" description="Disordered" evidence="5">
    <location>
        <begin position="272"/>
        <end position="309"/>
    </location>
</feature>
<dbReference type="GeneID" id="63921210"/>
<accession>A0A074W4R5</accession>
<evidence type="ECO:0000256" key="5">
    <source>
        <dbReference type="SAM" id="MobiDB-lite"/>
    </source>
</evidence>
<dbReference type="GO" id="GO:0008270">
    <property type="term" value="F:zinc ion binding"/>
    <property type="evidence" value="ECO:0007669"/>
    <property type="project" value="UniProtKB-KW"/>
</dbReference>
<dbReference type="HOGENOM" id="CLU_056771_0_0_1"/>
<evidence type="ECO:0000313" key="8">
    <source>
        <dbReference type="Proteomes" id="UP000030672"/>
    </source>
</evidence>
<evidence type="ECO:0000256" key="3">
    <source>
        <dbReference type="ARBA" id="ARBA00022833"/>
    </source>
</evidence>
<dbReference type="Proteomes" id="UP000030672">
    <property type="component" value="Unassembled WGS sequence"/>
</dbReference>
<dbReference type="SUPFAM" id="SSF144232">
    <property type="entry name" value="HIT/MYND zinc finger-like"/>
    <property type="match status" value="1"/>
</dbReference>
<sequence length="309" mass="35062">MGTKFIPLDDVRVPGFTDARVQLDAAPIKMVNDMDGKFTEHTDTSNLTTAVGITTVLFRWCPDALNAFIDIDAWFSFTWTLTIQDEMKIEIGRVENQITMGKLDAEGDKWTLMLTYNIAPDGPQRGAWVPNPAESMLGDNDLTDPAQIDALAREFVRDLILKQRWFTGKKMQHQLYVEYALMDPFGDGIPMNPHWLYDAPNIGHCTTCDVHKDVKPLQRCGRCGTAAYCCPMHQKVDWPVHKSICNMNLEDRGQMLKISQNNGLIGWDLSKTVGDENDDNEEEMSKNPNFVTPQLKRQRQMHAQIGSLR</sequence>
<proteinExistence type="predicted"/>
<evidence type="ECO:0000256" key="4">
    <source>
        <dbReference type="PROSITE-ProRule" id="PRU00134"/>
    </source>
</evidence>
<dbReference type="PROSITE" id="PS50865">
    <property type="entry name" value="ZF_MYND_2"/>
    <property type="match status" value="1"/>
</dbReference>
<dbReference type="InterPro" id="IPR002893">
    <property type="entry name" value="Znf_MYND"/>
</dbReference>
<name>A0A074W4R5_AURM1</name>
<dbReference type="STRING" id="1043003.A0A074W4R5"/>
<keyword evidence="3" id="KW-0862">Zinc</keyword>
<protein>
    <recommendedName>
        <fullName evidence="6">MYND-type domain-containing protein</fullName>
    </recommendedName>
</protein>
<dbReference type="Pfam" id="PF01753">
    <property type="entry name" value="zf-MYND"/>
    <property type="match status" value="1"/>
</dbReference>
<keyword evidence="1" id="KW-0479">Metal-binding</keyword>
<dbReference type="RefSeq" id="XP_040881950.1">
    <property type="nucleotide sequence ID" value="XM_041027837.1"/>
</dbReference>
<evidence type="ECO:0000256" key="2">
    <source>
        <dbReference type="ARBA" id="ARBA00022771"/>
    </source>
</evidence>
<gene>
    <name evidence="7" type="ORF">M437DRAFT_82912</name>
</gene>
<reference evidence="7 8" key="1">
    <citation type="journal article" date="2014" name="BMC Genomics">
        <title>Genome sequencing of four Aureobasidium pullulans varieties: biotechnological potential, stress tolerance, and description of new species.</title>
        <authorList>
            <person name="Gostin Ar C."/>
            <person name="Ohm R.A."/>
            <person name="Kogej T."/>
            <person name="Sonjak S."/>
            <person name="Turk M."/>
            <person name="Zajc J."/>
            <person name="Zalar P."/>
            <person name="Grube M."/>
            <person name="Sun H."/>
            <person name="Han J."/>
            <person name="Sharma A."/>
            <person name="Chiniquy J."/>
            <person name="Ngan C.Y."/>
            <person name="Lipzen A."/>
            <person name="Barry K."/>
            <person name="Grigoriev I.V."/>
            <person name="Gunde-Cimerman N."/>
        </authorList>
    </citation>
    <scope>NUCLEOTIDE SEQUENCE [LARGE SCALE GENOMIC DNA]</scope>
    <source>
        <strain evidence="7 8">CBS 110374</strain>
    </source>
</reference>
<dbReference type="EMBL" id="KL584828">
    <property type="protein sequence ID" value="KEQ64927.1"/>
    <property type="molecule type" value="Genomic_DNA"/>
</dbReference>
<evidence type="ECO:0000259" key="6">
    <source>
        <dbReference type="PROSITE" id="PS50865"/>
    </source>
</evidence>
<keyword evidence="8" id="KW-1185">Reference proteome</keyword>
<dbReference type="Gene3D" id="6.10.140.2220">
    <property type="match status" value="1"/>
</dbReference>
<feature type="domain" description="MYND-type" evidence="6">
    <location>
        <begin position="205"/>
        <end position="245"/>
    </location>
</feature>
<organism evidence="7 8">
    <name type="scientific">Aureobasidium melanogenum (strain CBS 110374)</name>
    <name type="common">Aureobasidium pullulans var. melanogenum</name>
    <dbReference type="NCBI Taxonomy" id="1043003"/>
    <lineage>
        <taxon>Eukaryota</taxon>
        <taxon>Fungi</taxon>
        <taxon>Dikarya</taxon>
        <taxon>Ascomycota</taxon>
        <taxon>Pezizomycotina</taxon>
        <taxon>Dothideomycetes</taxon>
        <taxon>Dothideomycetidae</taxon>
        <taxon>Dothideales</taxon>
        <taxon>Saccotheciaceae</taxon>
        <taxon>Aureobasidium</taxon>
    </lineage>
</organism>